<dbReference type="Proteomes" id="UP000278807">
    <property type="component" value="Unassembled WGS sequence"/>
</dbReference>
<feature type="domain" description="DDHD" evidence="1">
    <location>
        <begin position="1"/>
        <end position="33"/>
    </location>
</feature>
<protein>
    <recommendedName>
        <fullName evidence="1">DDHD domain-containing protein</fullName>
    </recommendedName>
</protein>
<evidence type="ECO:0000259" key="1">
    <source>
        <dbReference type="PROSITE" id="PS51043"/>
    </source>
</evidence>
<proteinExistence type="predicted"/>
<sequence length="153" mass="16571">MESLNDYLFALSSHAVYWDSKDCLLFMLNQVFDNADCVCVEGVTTPTNTNASLTPRGETNYDLLTATDSETSVMKHSTSNPAFSSNPISGSAFHPAQHFYPPSRTSMLDPSPPPSMTSLHSQSGVATDLIDLSSTSNRQTTVDSNFVEIDLAP</sequence>
<accession>A0A3P7RZM2</accession>
<dbReference type="AlphaFoldDB" id="A0A3P7RZM2"/>
<evidence type="ECO:0000313" key="3">
    <source>
        <dbReference type="Proteomes" id="UP000278807"/>
    </source>
</evidence>
<evidence type="ECO:0000313" key="2">
    <source>
        <dbReference type="EMBL" id="VDN99368.1"/>
    </source>
</evidence>
<reference evidence="2 3" key="1">
    <citation type="submission" date="2018-11" db="EMBL/GenBank/DDBJ databases">
        <authorList>
            <consortium name="Pathogen Informatics"/>
        </authorList>
    </citation>
    <scope>NUCLEOTIDE SEQUENCE [LARGE SCALE GENOMIC DNA]</scope>
</reference>
<organism evidence="2 3">
    <name type="scientific">Rodentolepis nana</name>
    <name type="common">Dwarf tapeworm</name>
    <name type="synonym">Hymenolepis nana</name>
    <dbReference type="NCBI Taxonomy" id="102285"/>
    <lineage>
        <taxon>Eukaryota</taxon>
        <taxon>Metazoa</taxon>
        <taxon>Spiralia</taxon>
        <taxon>Lophotrochozoa</taxon>
        <taxon>Platyhelminthes</taxon>
        <taxon>Cestoda</taxon>
        <taxon>Eucestoda</taxon>
        <taxon>Cyclophyllidea</taxon>
        <taxon>Hymenolepididae</taxon>
        <taxon>Rodentolepis</taxon>
    </lineage>
</organism>
<dbReference type="InterPro" id="IPR004177">
    <property type="entry name" value="DDHD_dom"/>
</dbReference>
<keyword evidence="3" id="KW-1185">Reference proteome</keyword>
<gene>
    <name evidence="2" type="ORF">HNAJ_LOCUS3509</name>
</gene>
<name>A0A3P7RZM2_RODNA</name>
<dbReference type="OrthoDB" id="69269at2759"/>
<dbReference type="PROSITE" id="PS51043">
    <property type="entry name" value="DDHD"/>
    <property type="match status" value="1"/>
</dbReference>
<dbReference type="EMBL" id="UZAE01002079">
    <property type="protein sequence ID" value="VDN99368.1"/>
    <property type="molecule type" value="Genomic_DNA"/>
</dbReference>
<dbReference type="GO" id="GO:0046872">
    <property type="term" value="F:metal ion binding"/>
    <property type="evidence" value="ECO:0007669"/>
    <property type="project" value="InterPro"/>
</dbReference>